<organism evidence="4 5">
    <name type="scientific">Candidatus Bacteroides merdavium</name>
    <dbReference type="NCBI Taxonomy" id="2838472"/>
    <lineage>
        <taxon>Bacteria</taxon>
        <taxon>Pseudomonadati</taxon>
        <taxon>Bacteroidota</taxon>
        <taxon>Bacteroidia</taxon>
        <taxon>Bacteroidales</taxon>
        <taxon>Bacteroidaceae</taxon>
        <taxon>Bacteroides</taxon>
    </lineage>
</organism>
<feature type="domain" description="UVR" evidence="2">
    <location>
        <begin position="152"/>
        <end position="187"/>
    </location>
</feature>
<dbReference type="InterPro" id="IPR001943">
    <property type="entry name" value="UVR_dom"/>
</dbReference>
<dbReference type="Gene3D" id="3.10.690.10">
    <property type="entry name" value="Bifunctional nuclease domain"/>
    <property type="match status" value="1"/>
</dbReference>
<reference evidence="4" key="1">
    <citation type="journal article" date="2021" name="PeerJ">
        <title>Extensive microbial diversity within the chicken gut microbiome revealed by metagenomics and culture.</title>
        <authorList>
            <person name="Gilroy R."/>
            <person name="Ravi A."/>
            <person name="Getino M."/>
            <person name="Pursley I."/>
            <person name="Horton D.L."/>
            <person name="Alikhan N.F."/>
            <person name="Baker D."/>
            <person name="Gharbi K."/>
            <person name="Hall N."/>
            <person name="Watson M."/>
            <person name="Adriaenssens E.M."/>
            <person name="Foster-Nyarko E."/>
            <person name="Jarju S."/>
            <person name="Secka A."/>
            <person name="Antonio M."/>
            <person name="Oren A."/>
            <person name="Chaudhuri R.R."/>
            <person name="La Ragione R."/>
            <person name="Hildebrand F."/>
            <person name="Pallen M.J."/>
        </authorList>
    </citation>
    <scope>NUCLEOTIDE SEQUENCE</scope>
    <source>
        <strain evidence="4">CHK118-2852</strain>
    </source>
</reference>
<dbReference type="GO" id="GO:0004518">
    <property type="term" value="F:nuclease activity"/>
    <property type="evidence" value="ECO:0007669"/>
    <property type="project" value="InterPro"/>
</dbReference>
<dbReference type="PANTHER" id="PTHR15160">
    <property type="entry name" value="VON HIPPEL-LINDAU PROTEIN"/>
    <property type="match status" value="1"/>
</dbReference>
<evidence type="ECO:0000259" key="2">
    <source>
        <dbReference type="PROSITE" id="PS50151"/>
    </source>
</evidence>
<dbReference type="PANTHER" id="PTHR15160:SF1">
    <property type="entry name" value="VON HIPPEL-LINDAU DISEASE TUMOR SUPPRESSOR"/>
    <property type="match status" value="1"/>
</dbReference>
<evidence type="ECO:0000313" key="5">
    <source>
        <dbReference type="Proteomes" id="UP000824108"/>
    </source>
</evidence>
<dbReference type="Pfam" id="PF02577">
    <property type="entry name" value="BFN_dom"/>
    <property type="match status" value="1"/>
</dbReference>
<gene>
    <name evidence="4" type="ORF">H9807_07500</name>
</gene>
<evidence type="ECO:0000256" key="1">
    <source>
        <dbReference type="ARBA" id="ARBA00023236"/>
    </source>
</evidence>
<dbReference type="PROSITE" id="PS50151">
    <property type="entry name" value="UVR"/>
    <property type="match status" value="1"/>
</dbReference>
<keyword evidence="1" id="KW-0227">DNA damage</keyword>
<dbReference type="EMBL" id="DXAV01000060">
    <property type="protein sequence ID" value="HIZ91942.1"/>
    <property type="molecule type" value="Genomic_DNA"/>
</dbReference>
<name>A0A9D2KEK0_9BACE</name>
<sequence length="191" mass="21666">MSRNKTELRVLSLSFSQEESGAYALLLGEMDGERQLAVIIGASEAQAILLEMRGLKSPRPLSHQLFASVIEALNVRLLRVLIYKVEKGLFYSYLFLQTENSIIRVDARTSDAIAIAMCLQSPIFIYEDLLEREKLNLENKKMQSDDTLAKEQPPIESIKRALEEAVEAEEYEKAALLRDLINNYKKTNPSD</sequence>
<dbReference type="PROSITE" id="PS51658">
    <property type="entry name" value="BFN"/>
    <property type="match status" value="1"/>
</dbReference>
<evidence type="ECO:0000313" key="4">
    <source>
        <dbReference type="EMBL" id="HIZ91942.1"/>
    </source>
</evidence>
<reference evidence="4" key="2">
    <citation type="submission" date="2021-04" db="EMBL/GenBank/DDBJ databases">
        <authorList>
            <person name="Gilroy R."/>
        </authorList>
    </citation>
    <scope>NUCLEOTIDE SEQUENCE</scope>
    <source>
        <strain evidence="4">CHK118-2852</strain>
    </source>
</reference>
<dbReference type="GO" id="GO:0009432">
    <property type="term" value="P:SOS response"/>
    <property type="evidence" value="ECO:0007669"/>
    <property type="project" value="UniProtKB-KW"/>
</dbReference>
<dbReference type="SUPFAM" id="SSF46600">
    <property type="entry name" value="C-terminal UvrC-binding domain of UvrB"/>
    <property type="match status" value="1"/>
</dbReference>
<accession>A0A9D2KEK0</accession>
<comment type="caution">
    <text evidence="4">The sequence shown here is derived from an EMBL/GenBank/DDBJ whole genome shotgun (WGS) entry which is preliminary data.</text>
</comment>
<feature type="domain" description="BFN" evidence="3">
    <location>
        <begin position="5"/>
        <end position="137"/>
    </location>
</feature>
<dbReference type="Pfam" id="PF02151">
    <property type="entry name" value="UVR"/>
    <property type="match status" value="1"/>
</dbReference>
<dbReference type="InterPro" id="IPR036876">
    <property type="entry name" value="UVR_dom_sf"/>
</dbReference>
<dbReference type="SUPFAM" id="SSF103256">
    <property type="entry name" value="Hypothetical protein TM0160"/>
    <property type="match status" value="1"/>
</dbReference>
<dbReference type="InterPro" id="IPR036104">
    <property type="entry name" value="BFN_sf"/>
</dbReference>
<dbReference type="Gene3D" id="4.10.860.10">
    <property type="entry name" value="UVR domain"/>
    <property type="match status" value="1"/>
</dbReference>
<dbReference type="Proteomes" id="UP000824108">
    <property type="component" value="Unassembled WGS sequence"/>
</dbReference>
<keyword evidence="1" id="KW-0742">SOS response</keyword>
<dbReference type="InterPro" id="IPR003729">
    <property type="entry name" value="Bi_nuclease_dom"/>
</dbReference>
<evidence type="ECO:0000259" key="3">
    <source>
        <dbReference type="PROSITE" id="PS51658"/>
    </source>
</evidence>
<dbReference type="AlphaFoldDB" id="A0A9D2KEK0"/>
<protein>
    <submittedName>
        <fullName evidence="4">Bifunctional nuclease family protein</fullName>
    </submittedName>
</protein>
<proteinExistence type="predicted"/>